<keyword evidence="4 13" id="KW-0812">Transmembrane</keyword>
<dbReference type="Pfam" id="PF01435">
    <property type="entry name" value="Peptidase_M48"/>
    <property type="match status" value="1"/>
</dbReference>
<evidence type="ECO:0000256" key="8">
    <source>
        <dbReference type="ARBA" id="ARBA00022989"/>
    </source>
</evidence>
<evidence type="ECO:0000256" key="13">
    <source>
        <dbReference type="SAM" id="Phobius"/>
    </source>
</evidence>
<evidence type="ECO:0000256" key="1">
    <source>
        <dbReference type="ARBA" id="ARBA00004651"/>
    </source>
</evidence>
<evidence type="ECO:0000313" key="15">
    <source>
        <dbReference type="EMBL" id="EFL21659.1"/>
    </source>
</evidence>
<evidence type="ECO:0000256" key="2">
    <source>
        <dbReference type="ARBA" id="ARBA00022475"/>
    </source>
</evidence>
<feature type="compositionally biased region" description="Pro residues" evidence="12">
    <location>
        <begin position="1"/>
        <end position="19"/>
    </location>
</feature>
<dbReference type="InterPro" id="IPR050083">
    <property type="entry name" value="HtpX_protease"/>
</dbReference>
<evidence type="ECO:0000256" key="5">
    <source>
        <dbReference type="ARBA" id="ARBA00022723"/>
    </source>
</evidence>
<organism evidence="15 16">
    <name type="scientific">Streptomyces himastatinicus ATCC 53653</name>
    <dbReference type="NCBI Taxonomy" id="457427"/>
    <lineage>
        <taxon>Bacteria</taxon>
        <taxon>Bacillati</taxon>
        <taxon>Actinomycetota</taxon>
        <taxon>Actinomycetes</taxon>
        <taxon>Kitasatosporales</taxon>
        <taxon>Streptomycetaceae</taxon>
        <taxon>Streptomyces</taxon>
        <taxon>Streptomyces violaceusniger group</taxon>
    </lineage>
</organism>
<evidence type="ECO:0000313" key="16">
    <source>
        <dbReference type="Proteomes" id="UP000003963"/>
    </source>
</evidence>
<feature type="region of interest" description="Disordered" evidence="12">
    <location>
        <begin position="1"/>
        <end position="48"/>
    </location>
</feature>
<dbReference type="GO" id="GO:0003743">
    <property type="term" value="F:translation initiation factor activity"/>
    <property type="evidence" value="ECO:0007669"/>
    <property type="project" value="UniProtKB-KW"/>
</dbReference>
<keyword evidence="15" id="KW-0396">Initiation factor</keyword>
<evidence type="ECO:0000256" key="9">
    <source>
        <dbReference type="ARBA" id="ARBA00023049"/>
    </source>
</evidence>
<evidence type="ECO:0000256" key="11">
    <source>
        <dbReference type="RuleBase" id="RU003983"/>
    </source>
</evidence>
<evidence type="ECO:0000256" key="12">
    <source>
        <dbReference type="SAM" id="MobiDB-lite"/>
    </source>
</evidence>
<dbReference type="Gene3D" id="3.30.2010.10">
    <property type="entry name" value="Metalloproteases ('zincins'), catalytic domain"/>
    <property type="match status" value="1"/>
</dbReference>
<evidence type="ECO:0000256" key="3">
    <source>
        <dbReference type="ARBA" id="ARBA00022670"/>
    </source>
</evidence>
<keyword evidence="10 13" id="KW-0472">Membrane</keyword>
<dbReference type="AlphaFoldDB" id="D9WMU9"/>
<evidence type="ECO:0000256" key="4">
    <source>
        <dbReference type="ARBA" id="ARBA00022692"/>
    </source>
</evidence>
<feature type="domain" description="Peptidase M48" evidence="14">
    <location>
        <begin position="131"/>
        <end position="364"/>
    </location>
</feature>
<dbReference type="EMBL" id="GG657754">
    <property type="protein sequence ID" value="EFL21659.1"/>
    <property type="molecule type" value="Genomic_DNA"/>
</dbReference>
<dbReference type="GO" id="GO:0004222">
    <property type="term" value="F:metalloendopeptidase activity"/>
    <property type="evidence" value="ECO:0007669"/>
    <property type="project" value="InterPro"/>
</dbReference>
<evidence type="ECO:0000256" key="7">
    <source>
        <dbReference type="ARBA" id="ARBA00022833"/>
    </source>
</evidence>
<keyword evidence="9 11" id="KW-0482">Metalloprotease</keyword>
<sequence>MFPPPPPYPGDRPPPPPYPGEELPPHLGDRSQDSGPVGSRPQDADFGRSGRVHLADRQRWTDATAMGRLLLYLPWCAASLLLVALVACALLSTAGWVVVLIWLATGALAFHRPTESALARHLLDLRYPTPRERSRLEPVWREVTARAGVDGRAYELWIQDSEAINAVAAAGHIVSVTGYSLEHLPSDHLAAVLAHELGHHVGGHAWSSLLGEWYSAPARIAWAVVRWLARHGLRIGRRRGGFVALVLVLAVGSVLVALALSYWFVPLVLVVAPYPMAALARQAELRADRYAAALGFGPMLAEVLHTMQRGESDAERRRLVAADSGCGGAASMAGATGRARSGRPIMIDKLLSTHPDYHTRLHHLAPYLARWR</sequence>
<gene>
    <name evidence="15" type="ORF">SSOG_01371</name>
</gene>
<accession>D9WMU9</accession>
<keyword evidence="8 13" id="KW-1133">Transmembrane helix</keyword>
<evidence type="ECO:0000256" key="10">
    <source>
        <dbReference type="ARBA" id="ARBA00023136"/>
    </source>
</evidence>
<keyword evidence="2" id="KW-1003">Cell membrane</keyword>
<feature type="compositionally biased region" description="Basic and acidic residues" evidence="12">
    <location>
        <begin position="23"/>
        <end position="32"/>
    </location>
</feature>
<dbReference type="GO" id="GO:0006508">
    <property type="term" value="P:proteolysis"/>
    <property type="evidence" value="ECO:0007669"/>
    <property type="project" value="UniProtKB-KW"/>
</dbReference>
<dbReference type="GO" id="GO:0046872">
    <property type="term" value="F:metal ion binding"/>
    <property type="evidence" value="ECO:0007669"/>
    <property type="project" value="UniProtKB-KW"/>
</dbReference>
<evidence type="ECO:0000256" key="6">
    <source>
        <dbReference type="ARBA" id="ARBA00022801"/>
    </source>
</evidence>
<protein>
    <submittedName>
        <fullName evidence="15">Translation initiation factor IF-2</fullName>
    </submittedName>
</protein>
<keyword evidence="7 11" id="KW-0862">Zinc</keyword>
<dbReference type="PANTHER" id="PTHR43221:SF1">
    <property type="entry name" value="PROTEASE HTPX"/>
    <property type="match status" value="1"/>
</dbReference>
<keyword evidence="5" id="KW-0479">Metal-binding</keyword>
<keyword evidence="16" id="KW-1185">Reference proteome</keyword>
<evidence type="ECO:0000259" key="14">
    <source>
        <dbReference type="Pfam" id="PF01435"/>
    </source>
</evidence>
<dbReference type="PANTHER" id="PTHR43221">
    <property type="entry name" value="PROTEASE HTPX"/>
    <property type="match status" value="1"/>
</dbReference>
<name>D9WMU9_9ACTN</name>
<dbReference type="HOGENOM" id="CLU_054381_0_0_11"/>
<keyword evidence="6 11" id="KW-0378">Hydrolase</keyword>
<keyword evidence="3 11" id="KW-0645">Protease</keyword>
<dbReference type="InterPro" id="IPR001915">
    <property type="entry name" value="Peptidase_M48"/>
</dbReference>
<dbReference type="GO" id="GO:0005886">
    <property type="term" value="C:plasma membrane"/>
    <property type="evidence" value="ECO:0007669"/>
    <property type="project" value="UniProtKB-SubCell"/>
</dbReference>
<keyword evidence="15" id="KW-0648">Protein biosynthesis</keyword>
<comment type="cofactor">
    <cofactor evidence="11">
        <name>Zn(2+)</name>
        <dbReference type="ChEBI" id="CHEBI:29105"/>
    </cofactor>
    <text evidence="11">Binds 1 zinc ion per subunit.</text>
</comment>
<dbReference type="STRING" id="457427.SSOG_01371"/>
<proteinExistence type="inferred from homology"/>
<reference evidence="15 16" key="1">
    <citation type="submission" date="2009-02" db="EMBL/GenBank/DDBJ databases">
        <title>Annotation of Streptomyces hygroscopicus strain ATCC 53653.</title>
        <authorList>
            <consortium name="The Broad Institute Genome Sequencing Platform"/>
            <consortium name="Broad Institute Microbial Sequencing Center"/>
            <person name="Fischbach M."/>
            <person name="Godfrey P."/>
            <person name="Ward D."/>
            <person name="Young S."/>
            <person name="Zeng Q."/>
            <person name="Koehrsen M."/>
            <person name="Alvarado L."/>
            <person name="Berlin A.M."/>
            <person name="Bochicchio J."/>
            <person name="Borenstein D."/>
            <person name="Chapman S.B."/>
            <person name="Chen Z."/>
            <person name="Engels R."/>
            <person name="Freedman E."/>
            <person name="Gellesch M."/>
            <person name="Goldberg J."/>
            <person name="Griggs A."/>
            <person name="Gujja S."/>
            <person name="Heilman E.R."/>
            <person name="Heiman D.I."/>
            <person name="Hepburn T.A."/>
            <person name="Howarth C."/>
            <person name="Jen D."/>
            <person name="Larson L."/>
            <person name="Lewis B."/>
            <person name="Mehta T."/>
            <person name="Park D."/>
            <person name="Pearson M."/>
            <person name="Richards J."/>
            <person name="Roberts A."/>
            <person name="Saif S."/>
            <person name="Shea T.D."/>
            <person name="Shenoy N."/>
            <person name="Sisk P."/>
            <person name="Stolte C."/>
            <person name="Sykes S.N."/>
            <person name="Thomson T."/>
            <person name="Walk T."/>
            <person name="White J."/>
            <person name="Yandava C."/>
            <person name="Straight P."/>
            <person name="Clardy J."/>
            <person name="Hung D."/>
            <person name="Kolter R."/>
            <person name="Mekalanos J."/>
            <person name="Walker S."/>
            <person name="Walsh C.T."/>
            <person name="Wieland-Brown L.C."/>
            <person name="Haas B."/>
            <person name="Nusbaum C."/>
            <person name="Birren B."/>
        </authorList>
    </citation>
    <scope>NUCLEOTIDE SEQUENCE [LARGE SCALE GENOMIC DNA]</scope>
    <source>
        <strain evidence="15 16">ATCC 53653</strain>
    </source>
</reference>
<dbReference type="Proteomes" id="UP000003963">
    <property type="component" value="Unassembled WGS sequence"/>
</dbReference>
<feature type="transmembrane region" description="Helical" evidence="13">
    <location>
        <begin position="242"/>
        <end position="265"/>
    </location>
</feature>
<comment type="similarity">
    <text evidence="11">Belongs to the peptidase M48 family.</text>
</comment>
<comment type="subcellular location">
    <subcellularLocation>
        <location evidence="1">Cell membrane</location>
        <topology evidence="1">Multi-pass membrane protein</topology>
    </subcellularLocation>
</comment>